<sequence length="330" mass="38272">MLKMRQFLVPVILLAIIALSSSNVLPIISLYEVKTEPFDLNSQNDNIFSNKFQTRNILNDIFYNVPIGTTENNKYAKIRKLKYDEWDNNRVENDLNNIKKDNRYNGKGFRKEQWHNYPRQLDRLHKYLYDDNIIDKRNSNPEDTTDYMDELEPKFLDRNNDLTTNEFLIYNNGDEPNIYDAAIATTNPFLILKIRLACLSNKLESIDLSKDISTILSEPSSSIDKKEEEKIFANELNPSVDAVKVKRENLSESPEKELTENDLNGKRSVKKRIFSLWSRLQSLSPKGHELHHRRHIHSFYGLPNNGGSGVISAETRATLMRPPGSPLRWG</sequence>
<accession>A0A6J1X4C4</accession>
<dbReference type="Proteomes" id="UP001652740">
    <property type="component" value="Unplaced"/>
</dbReference>
<name>A0A6J1X4C4_GALME</name>
<dbReference type="KEGG" id="gmw:113522945"/>
<dbReference type="AlphaFoldDB" id="A0A6J1X4C4"/>
<feature type="signal peptide" evidence="1">
    <location>
        <begin position="1"/>
        <end position="22"/>
    </location>
</feature>
<organism evidence="2 3">
    <name type="scientific">Galleria mellonella</name>
    <name type="common">Greater wax moth</name>
    <dbReference type="NCBI Taxonomy" id="7137"/>
    <lineage>
        <taxon>Eukaryota</taxon>
        <taxon>Metazoa</taxon>
        <taxon>Ecdysozoa</taxon>
        <taxon>Arthropoda</taxon>
        <taxon>Hexapoda</taxon>
        <taxon>Insecta</taxon>
        <taxon>Pterygota</taxon>
        <taxon>Neoptera</taxon>
        <taxon>Endopterygota</taxon>
        <taxon>Lepidoptera</taxon>
        <taxon>Glossata</taxon>
        <taxon>Ditrysia</taxon>
        <taxon>Pyraloidea</taxon>
        <taxon>Pyralidae</taxon>
        <taxon>Galleriinae</taxon>
        <taxon>Galleria</taxon>
    </lineage>
</organism>
<dbReference type="RefSeq" id="XP_026764601.2">
    <property type="nucleotide sequence ID" value="XM_026908800.3"/>
</dbReference>
<keyword evidence="2" id="KW-1185">Reference proteome</keyword>
<evidence type="ECO:0000256" key="1">
    <source>
        <dbReference type="SAM" id="SignalP"/>
    </source>
</evidence>
<dbReference type="GeneID" id="113522945"/>
<gene>
    <name evidence="3" type="primary">LOC113522945</name>
</gene>
<reference evidence="3" key="1">
    <citation type="submission" date="2025-08" db="UniProtKB">
        <authorList>
            <consortium name="RefSeq"/>
        </authorList>
    </citation>
    <scope>IDENTIFICATION</scope>
    <source>
        <tissue evidence="3">Whole larvae</tissue>
    </source>
</reference>
<feature type="chain" id="PRO_5046253152" evidence="1">
    <location>
        <begin position="23"/>
        <end position="330"/>
    </location>
</feature>
<evidence type="ECO:0000313" key="2">
    <source>
        <dbReference type="Proteomes" id="UP001652740"/>
    </source>
</evidence>
<evidence type="ECO:0000313" key="3">
    <source>
        <dbReference type="RefSeq" id="XP_026764601.2"/>
    </source>
</evidence>
<protein>
    <submittedName>
        <fullName evidence="3">Uncharacterized protein LOC113522945</fullName>
    </submittedName>
</protein>
<proteinExistence type="predicted"/>
<keyword evidence="1" id="KW-0732">Signal</keyword>
<dbReference type="InParanoid" id="A0A6J1X4C4"/>